<dbReference type="AlphaFoldDB" id="A0AAC8Q2P9"/>
<reference evidence="2 3" key="1">
    <citation type="submission" date="2015-05" db="EMBL/GenBank/DDBJ databases">
        <title>Genome assembly of Archangium gephyra DSM 2261.</title>
        <authorList>
            <person name="Sharma G."/>
            <person name="Subramanian S."/>
        </authorList>
    </citation>
    <scope>NUCLEOTIDE SEQUENCE [LARGE SCALE GENOMIC DNA]</scope>
    <source>
        <strain evidence="2 3">DSM 2261</strain>
    </source>
</reference>
<sequence>MSRATPVSVSLDPGSVPRGLCRWRATRPLPGTPEVTGRTDGPLTVSRCFIPRREPLQGERPPG</sequence>
<evidence type="ECO:0000313" key="3">
    <source>
        <dbReference type="Proteomes" id="UP000035579"/>
    </source>
</evidence>
<feature type="compositionally biased region" description="Basic and acidic residues" evidence="1">
    <location>
        <begin position="51"/>
        <end position="63"/>
    </location>
</feature>
<name>A0AAC8Q2P9_9BACT</name>
<evidence type="ECO:0000256" key="1">
    <source>
        <dbReference type="SAM" id="MobiDB-lite"/>
    </source>
</evidence>
<gene>
    <name evidence="2" type="ORF">AA314_00825</name>
</gene>
<organism evidence="2 3">
    <name type="scientific">Archangium gephyra</name>
    <dbReference type="NCBI Taxonomy" id="48"/>
    <lineage>
        <taxon>Bacteria</taxon>
        <taxon>Pseudomonadati</taxon>
        <taxon>Myxococcota</taxon>
        <taxon>Myxococcia</taxon>
        <taxon>Myxococcales</taxon>
        <taxon>Cystobacterineae</taxon>
        <taxon>Archangiaceae</taxon>
        <taxon>Archangium</taxon>
    </lineage>
</organism>
<feature type="region of interest" description="Disordered" evidence="1">
    <location>
        <begin position="1"/>
        <end position="63"/>
    </location>
</feature>
<evidence type="ECO:0000313" key="2">
    <source>
        <dbReference type="EMBL" id="AKI99198.1"/>
    </source>
</evidence>
<accession>A0AAC8Q2P9</accession>
<proteinExistence type="predicted"/>
<dbReference type="KEGG" id="age:AA314_00825"/>
<dbReference type="EMBL" id="CP011509">
    <property type="protein sequence ID" value="AKI99198.1"/>
    <property type="molecule type" value="Genomic_DNA"/>
</dbReference>
<protein>
    <submittedName>
        <fullName evidence="2">Uncharacterized protein</fullName>
    </submittedName>
</protein>
<dbReference type="Proteomes" id="UP000035579">
    <property type="component" value="Chromosome"/>
</dbReference>